<evidence type="ECO:0000256" key="1">
    <source>
        <dbReference type="ARBA" id="ARBA00022676"/>
    </source>
</evidence>
<dbReference type="SUPFAM" id="SSF53756">
    <property type="entry name" value="UDP-Glycosyltransferase/glycogen phosphorylase"/>
    <property type="match status" value="1"/>
</dbReference>
<keyword evidence="2" id="KW-0808">Transferase</keyword>
<evidence type="ECO:0000313" key="4">
    <source>
        <dbReference type="EMBL" id="KIW55410.1"/>
    </source>
</evidence>
<sequence length="460" mass="51813">MRVFLVQTAKGLSSSSGGYRANLSLLKYLAHRGHVAAQLCFVWDQEVKAYCDEMVIAGLKPDLETRNVWMPIDEHSGINMRTYTFASIDGVKNVAINASDFEKALPDKVMASDTARLIEKNEVSAQLQVFIQFMEMHISRFKPTHILFNDGLMLKATLMKPSAFDASRILIIHTAEQLPFGPFSGGISGGSCTSRENELMHGVDGIWSVSEAIKKYAKEHGEIETTFLVHHPWTYLDNKTQQLPIRRHNWDKEVIGMVNPCPVKGSSILRDLAKRCPQFKFAAWSSWGTNPKVEGELRQLPNVDLRPTARDMEKVWSEIKVLIVPSLWLEAWGIVVIEAQIRGIPVISSDAGGIPEAKLQIPHIIPVKSITGERTPEDGYVIPEQDIEPWEQTLTKLMTDRDWYENLSEKAWYETISWFTEMDETALEGWLIESARSKSRTKKISTSDGGTLNDVIQASL</sequence>
<keyword evidence="1" id="KW-0328">Glycosyltransferase</keyword>
<dbReference type="PANTHER" id="PTHR12526:SF510">
    <property type="entry name" value="D-INOSITOL 3-PHOSPHATE GLYCOSYLTRANSFERASE"/>
    <property type="match status" value="1"/>
</dbReference>
<evidence type="ECO:0000256" key="2">
    <source>
        <dbReference type="ARBA" id="ARBA00022679"/>
    </source>
</evidence>
<evidence type="ECO:0000259" key="3">
    <source>
        <dbReference type="Pfam" id="PF00534"/>
    </source>
</evidence>
<keyword evidence="5" id="KW-1185">Reference proteome</keyword>
<name>A0A0D2EL94_9EURO</name>
<dbReference type="Gene3D" id="3.40.50.2000">
    <property type="entry name" value="Glycogen Phosphorylase B"/>
    <property type="match status" value="1"/>
</dbReference>
<dbReference type="GO" id="GO:0016757">
    <property type="term" value="F:glycosyltransferase activity"/>
    <property type="evidence" value="ECO:0007669"/>
    <property type="project" value="UniProtKB-KW"/>
</dbReference>
<evidence type="ECO:0000313" key="5">
    <source>
        <dbReference type="Proteomes" id="UP000054342"/>
    </source>
</evidence>
<dbReference type="EMBL" id="KN847320">
    <property type="protein sequence ID" value="KIW55410.1"/>
    <property type="molecule type" value="Genomic_DNA"/>
</dbReference>
<protein>
    <recommendedName>
        <fullName evidence="3">Glycosyl transferase family 1 domain-containing protein</fullName>
    </recommendedName>
</protein>
<reference evidence="4 5" key="1">
    <citation type="submission" date="2015-01" db="EMBL/GenBank/DDBJ databases">
        <title>The Genome Sequence of Exophiala xenobiotica CBS118157.</title>
        <authorList>
            <consortium name="The Broad Institute Genomics Platform"/>
            <person name="Cuomo C."/>
            <person name="de Hoog S."/>
            <person name="Gorbushina A."/>
            <person name="Stielow B."/>
            <person name="Teixiera M."/>
            <person name="Abouelleil A."/>
            <person name="Chapman S.B."/>
            <person name="Priest M."/>
            <person name="Young S.K."/>
            <person name="Wortman J."/>
            <person name="Nusbaum C."/>
            <person name="Birren B."/>
        </authorList>
    </citation>
    <scope>NUCLEOTIDE SEQUENCE [LARGE SCALE GENOMIC DNA]</scope>
    <source>
        <strain evidence="4 5">CBS 118157</strain>
    </source>
</reference>
<dbReference type="Proteomes" id="UP000054342">
    <property type="component" value="Unassembled WGS sequence"/>
</dbReference>
<dbReference type="OrthoDB" id="512920at2759"/>
<proteinExistence type="predicted"/>
<dbReference type="GeneID" id="25329601"/>
<dbReference type="AlphaFoldDB" id="A0A0D2EL94"/>
<dbReference type="PANTHER" id="PTHR12526">
    <property type="entry name" value="GLYCOSYLTRANSFERASE"/>
    <property type="match status" value="1"/>
</dbReference>
<dbReference type="HOGENOM" id="CLU_054222_0_0_1"/>
<dbReference type="STRING" id="348802.A0A0D2EL94"/>
<dbReference type="RefSeq" id="XP_013315994.1">
    <property type="nucleotide sequence ID" value="XM_013460540.1"/>
</dbReference>
<dbReference type="InterPro" id="IPR001296">
    <property type="entry name" value="Glyco_trans_1"/>
</dbReference>
<organism evidence="4 5">
    <name type="scientific">Exophiala xenobiotica</name>
    <dbReference type="NCBI Taxonomy" id="348802"/>
    <lineage>
        <taxon>Eukaryota</taxon>
        <taxon>Fungi</taxon>
        <taxon>Dikarya</taxon>
        <taxon>Ascomycota</taxon>
        <taxon>Pezizomycotina</taxon>
        <taxon>Eurotiomycetes</taxon>
        <taxon>Chaetothyriomycetidae</taxon>
        <taxon>Chaetothyriales</taxon>
        <taxon>Herpotrichiellaceae</taxon>
        <taxon>Exophiala</taxon>
    </lineage>
</organism>
<dbReference type="Pfam" id="PF00534">
    <property type="entry name" value="Glycos_transf_1"/>
    <property type="match status" value="1"/>
</dbReference>
<feature type="domain" description="Glycosyl transferase family 1" evidence="3">
    <location>
        <begin position="311"/>
        <end position="411"/>
    </location>
</feature>
<accession>A0A0D2EL94</accession>
<gene>
    <name evidence="4" type="ORF">PV05_07693</name>
</gene>